<accession>A0A4Y8L3H4</accession>
<dbReference type="AlphaFoldDB" id="A0A4Y8L3H4"/>
<name>A0A4Y8L3H4_9BACT</name>
<dbReference type="EMBL" id="SOML01000007">
    <property type="protein sequence ID" value="TFD95600.1"/>
    <property type="molecule type" value="Genomic_DNA"/>
</dbReference>
<keyword evidence="2" id="KW-1185">Reference proteome</keyword>
<organism evidence="1 2">
    <name type="scientific">Dysgonomonas capnocytophagoides</name>
    <dbReference type="NCBI Taxonomy" id="45254"/>
    <lineage>
        <taxon>Bacteria</taxon>
        <taxon>Pseudomonadati</taxon>
        <taxon>Bacteroidota</taxon>
        <taxon>Bacteroidia</taxon>
        <taxon>Bacteroidales</taxon>
        <taxon>Dysgonomonadaceae</taxon>
        <taxon>Dysgonomonas</taxon>
    </lineage>
</organism>
<evidence type="ECO:0000313" key="1">
    <source>
        <dbReference type="EMBL" id="TFD95600.1"/>
    </source>
</evidence>
<comment type="caution">
    <text evidence="1">The sequence shown here is derived from an EMBL/GenBank/DDBJ whole genome shotgun (WGS) entry which is preliminary data.</text>
</comment>
<dbReference type="Proteomes" id="UP000297861">
    <property type="component" value="Unassembled WGS sequence"/>
</dbReference>
<proteinExistence type="predicted"/>
<evidence type="ECO:0000313" key="2">
    <source>
        <dbReference type="Proteomes" id="UP000297861"/>
    </source>
</evidence>
<dbReference type="OrthoDB" id="997622at2"/>
<sequence>MKFKYSAFIENTPEMREWLEGLGYKAWIVINRDYLYTKIDGEEPWFSDAHITSIENITDYVNCIGNPELFKAVTAIREDSDYMQWFTDGMDWILCEYGNMQHGRNSPFIHKTTLSELQEHFKPNLEK</sequence>
<dbReference type="RefSeq" id="WP_051290771.1">
    <property type="nucleotide sequence ID" value="NZ_JAWZLG010000027.1"/>
</dbReference>
<gene>
    <name evidence="1" type="ORF">E2605_12215</name>
</gene>
<reference evidence="1 2" key="1">
    <citation type="submission" date="2019-03" db="EMBL/GenBank/DDBJ databases">
        <title>San Antonio Military Medical Center submission to MRSN (WRAIR), pending publication.</title>
        <authorList>
            <person name="Blyth D.M."/>
            <person name="Mccarthy S.L."/>
            <person name="Schall S.E."/>
            <person name="Stam J.A."/>
            <person name="Ong A.C."/>
            <person name="Mcgann P.T."/>
        </authorList>
    </citation>
    <scope>NUCLEOTIDE SEQUENCE [LARGE SCALE GENOMIC DNA]</scope>
    <source>
        <strain evidence="1 2">MRSN571793</strain>
    </source>
</reference>
<protein>
    <submittedName>
        <fullName evidence="1">Uncharacterized protein</fullName>
    </submittedName>
</protein>